<reference evidence="3 4" key="1">
    <citation type="submission" date="2020-03" db="EMBL/GenBank/DDBJ databases">
        <title>Soil Listeria distribution.</title>
        <authorList>
            <person name="Liao J."/>
            <person name="Wiedmann M."/>
        </authorList>
    </citation>
    <scope>NUCLEOTIDE SEQUENCE [LARGE SCALE GENOMIC DNA]</scope>
    <source>
        <strain evidence="3 4">FSL L7-0039</strain>
    </source>
</reference>
<dbReference type="Proteomes" id="UP000565628">
    <property type="component" value="Unassembled WGS sequence"/>
</dbReference>
<dbReference type="RefSeq" id="WP_185641592.1">
    <property type="nucleotide sequence ID" value="NZ_JAASWV010000003.1"/>
</dbReference>
<proteinExistence type="predicted"/>
<keyword evidence="3" id="KW-0482">Metalloprotease</keyword>
<feature type="transmembrane region" description="Helical" evidence="1">
    <location>
        <begin position="21"/>
        <end position="44"/>
    </location>
</feature>
<keyword evidence="1" id="KW-1133">Transmembrane helix</keyword>
<keyword evidence="3" id="KW-0645">Protease</keyword>
<keyword evidence="1" id="KW-0812">Transmembrane</keyword>
<evidence type="ECO:0000259" key="2">
    <source>
        <dbReference type="Pfam" id="PF02517"/>
    </source>
</evidence>
<sequence length="202" mass="23337">MANQVDVMRKMTKKEITRVFFIQNGLLILLGIGIIFISTGILQWMKELSFAWQAVCWAVGLALVWAAINIALDRVLPERFTDDGSLNKLIFKDRKLLDILLLCVLIGFTEEFIFRGVIQFYFGFWASVILFVLVHFRYLNKVYLLFNVTITSIIIAGLFQFSNQNLISVIMFHILFNFIGALDMRMRYQNGGGVAHGEERRR</sequence>
<dbReference type="GO" id="GO:0004175">
    <property type="term" value="F:endopeptidase activity"/>
    <property type="evidence" value="ECO:0007669"/>
    <property type="project" value="UniProtKB-ARBA"/>
</dbReference>
<accession>A0A7X0ZSR7</accession>
<feature type="transmembrane region" description="Helical" evidence="1">
    <location>
        <begin position="143"/>
        <end position="160"/>
    </location>
</feature>
<protein>
    <submittedName>
        <fullName evidence="3">CPBP family intramembrane metalloprotease</fullName>
    </submittedName>
</protein>
<dbReference type="AlphaFoldDB" id="A0A7X0ZSR7"/>
<feature type="transmembrane region" description="Helical" evidence="1">
    <location>
        <begin position="50"/>
        <end position="72"/>
    </location>
</feature>
<evidence type="ECO:0000256" key="1">
    <source>
        <dbReference type="SAM" id="Phobius"/>
    </source>
</evidence>
<organism evidence="3 4">
    <name type="scientific">Listeria booriae</name>
    <dbReference type="NCBI Taxonomy" id="1552123"/>
    <lineage>
        <taxon>Bacteria</taxon>
        <taxon>Bacillati</taxon>
        <taxon>Bacillota</taxon>
        <taxon>Bacilli</taxon>
        <taxon>Bacillales</taxon>
        <taxon>Listeriaceae</taxon>
        <taxon>Listeria</taxon>
    </lineage>
</organism>
<dbReference type="InterPro" id="IPR003675">
    <property type="entry name" value="Rce1/LyrA-like_dom"/>
</dbReference>
<gene>
    <name evidence="3" type="ORF">HCJ81_02955</name>
</gene>
<name>A0A7X0ZSR7_9LIST</name>
<dbReference type="GO" id="GO:0008237">
    <property type="term" value="F:metallopeptidase activity"/>
    <property type="evidence" value="ECO:0007669"/>
    <property type="project" value="UniProtKB-KW"/>
</dbReference>
<evidence type="ECO:0000313" key="4">
    <source>
        <dbReference type="Proteomes" id="UP000565628"/>
    </source>
</evidence>
<feature type="domain" description="CAAX prenyl protease 2/Lysostaphin resistance protein A-like" evidence="2">
    <location>
        <begin position="96"/>
        <end position="179"/>
    </location>
</feature>
<comment type="caution">
    <text evidence="3">The sequence shown here is derived from an EMBL/GenBank/DDBJ whole genome shotgun (WGS) entry which is preliminary data.</text>
</comment>
<evidence type="ECO:0000313" key="3">
    <source>
        <dbReference type="EMBL" id="MBC2309827.1"/>
    </source>
</evidence>
<feature type="transmembrane region" description="Helical" evidence="1">
    <location>
        <begin position="120"/>
        <end position="136"/>
    </location>
</feature>
<keyword evidence="1" id="KW-0472">Membrane</keyword>
<dbReference type="GO" id="GO:0080120">
    <property type="term" value="P:CAAX-box protein maturation"/>
    <property type="evidence" value="ECO:0007669"/>
    <property type="project" value="UniProtKB-ARBA"/>
</dbReference>
<keyword evidence="3" id="KW-0378">Hydrolase</keyword>
<feature type="transmembrane region" description="Helical" evidence="1">
    <location>
        <begin position="166"/>
        <end position="182"/>
    </location>
</feature>
<dbReference type="EMBL" id="JAASWV010000003">
    <property type="protein sequence ID" value="MBC2309827.1"/>
    <property type="molecule type" value="Genomic_DNA"/>
</dbReference>
<feature type="transmembrane region" description="Helical" evidence="1">
    <location>
        <begin position="96"/>
        <end position="114"/>
    </location>
</feature>
<dbReference type="Pfam" id="PF02517">
    <property type="entry name" value="Rce1-like"/>
    <property type="match status" value="1"/>
</dbReference>
<dbReference type="GO" id="GO:0006508">
    <property type="term" value="P:proteolysis"/>
    <property type="evidence" value="ECO:0007669"/>
    <property type="project" value="UniProtKB-KW"/>
</dbReference>